<feature type="transmembrane region" description="Helical" evidence="9">
    <location>
        <begin position="95"/>
        <end position="120"/>
    </location>
</feature>
<evidence type="ECO:0000259" key="11">
    <source>
        <dbReference type="Pfam" id="PF16916"/>
    </source>
</evidence>
<name>A0A5A7N7E0_9PROT</name>
<keyword evidence="13" id="KW-1185">Reference proteome</keyword>
<feature type="transmembrane region" description="Helical" evidence="9">
    <location>
        <begin position="53"/>
        <end position="74"/>
    </location>
</feature>
<accession>A0A5A7N7E0</accession>
<dbReference type="InterPro" id="IPR002524">
    <property type="entry name" value="Cation_efflux"/>
</dbReference>
<dbReference type="GO" id="GO:0005886">
    <property type="term" value="C:plasma membrane"/>
    <property type="evidence" value="ECO:0007669"/>
    <property type="project" value="TreeGrafter"/>
</dbReference>
<keyword evidence="7 9" id="KW-0472">Membrane</keyword>
<evidence type="ECO:0000256" key="7">
    <source>
        <dbReference type="ARBA" id="ARBA00023136"/>
    </source>
</evidence>
<sequence length="308" mass="33042">MPEAKNARAESPDLALRKRAKLMRLAAYASMAVGGTLALLKGVVWLLTGSVTMLSSMTDSLLDLFASVMSYMGVRTALQPPDEAHRFGHGKAEALAALAQGAVMLGSSAFIILQSVLRLADPQAVVMAWTGMAVSVVAIILTLGLVLFQRHVIARSPSVAITADHLHYTGDLLLNLSVMVGLAVSAYGGLHFMDALFGIGIGGFIGYNAWGVAKGSIDMLMDREMASAEREAIFNIVLGNRDILGLHDLKTRKAGIDSFIQFHIEISLMPACIRRIWPLSRPKRRSASDFPMPKSSSRSIPSALKSPI</sequence>
<keyword evidence="5 9" id="KW-0812">Transmembrane</keyword>
<feature type="domain" description="Cation efflux protein cytoplasmic" evidence="11">
    <location>
        <begin position="228"/>
        <end position="267"/>
    </location>
</feature>
<feature type="transmembrane region" description="Helical" evidence="9">
    <location>
        <begin position="195"/>
        <end position="213"/>
    </location>
</feature>
<gene>
    <name evidence="12" type="ORF">JCM17846_13560</name>
</gene>
<dbReference type="InterPro" id="IPR050291">
    <property type="entry name" value="CDF_Transporter"/>
</dbReference>
<feature type="region of interest" description="Disordered" evidence="8">
    <location>
        <begin position="284"/>
        <end position="308"/>
    </location>
</feature>
<dbReference type="Pfam" id="PF01545">
    <property type="entry name" value="Cation_efflux"/>
    <property type="match status" value="1"/>
</dbReference>
<evidence type="ECO:0000256" key="6">
    <source>
        <dbReference type="ARBA" id="ARBA00022989"/>
    </source>
</evidence>
<dbReference type="Gene3D" id="3.30.70.1350">
    <property type="entry name" value="Cation efflux protein, cytoplasmic domain"/>
    <property type="match status" value="1"/>
</dbReference>
<dbReference type="Proteomes" id="UP000324996">
    <property type="component" value="Unassembled WGS sequence"/>
</dbReference>
<keyword evidence="3" id="KW-0813">Transport</keyword>
<evidence type="ECO:0000256" key="1">
    <source>
        <dbReference type="ARBA" id="ARBA00004141"/>
    </source>
</evidence>
<keyword evidence="6 9" id="KW-1133">Transmembrane helix</keyword>
<reference evidence="12 13" key="1">
    <citation type="submission" date="2019-09" db="EMBL/GenBank/DDBJ databases">
        <title>NBRP : Genome information of microbial organism related human and environment.</title>
        <authorList>
            <person name="Hattori M."/>
            <person name="Oshima K."/>
            <person name="Inaba H."/>
            <person name="Suda W."/>
            <person name="Sakamoto M."/>
            <person name="Iino T."/>
            <person name="Kitahara M."/>
            <person name="Oshida Y."/>
            <person name="Iida T."/>
            <person name="Kudo T."/>
            <person name="Itoh T."/>
            <person name="Ohkuma M."/>
        </authorList>
    </citation>
    <scope>NUCLEOTIDE SEQUENCE [LARGE SCALE GENOMIC DNA]</scope>
    <source>
        <strain evidence="12 13">Q-1</strain>
    </source>
</reference>
<evidence type="ECO:0000256" key="3">
    <source>
        <dbReference type="ARBA" id="ARBA00022448"/>
    </source>
</evidence>
<evidence type="ECO:0000313" key="13">
    <source>
        <dbReference type="Proteomes" id="UP000324996"/>
    </source>
</evidence>
<dbReference type="InterPro" id="IPR036837">
    <property type="entry name" value="Cation_efflux_CTD_sf"/>
</dbReference>
<dbReference type="RefSeq" id="WP_313979895.1">
    <property type="nucleotide sequence ID" value="NZ_BKCN01000005.1"/>
</dbReference>
<evidence type="ECO:0000256" key="4">
    <source>
        <dbReference type="ARBA" id="ARBA00022475"/>
    </source>
</evidence>
<dbReference type="Pfam" id="PF16916">
    <property type="entry name" value="ZT_dimer"/>
    <property type="match status" value="1"/>
</dbReference>
<feature type="transmembrane region" description="Helical" evidence="9">
    <location>
        <begin position="168"/>
        <end position="189"/>
    </location>
</feature>
<dbReference type="GO" id="GO:0015341">
    <property type="term" value="F:zinc efflux antiporter activity"/>
    <property type="evidence" value="ECO:0007669"/>
    <property type="project" value="TreeGrafter"/>
</dbReference>
<evidence type="ECO:0000256" key="9">
    <source>
        <dbReference type="SAM" id="Phobius"/>
    </source>
</evidence>
<dbReference type="AlphaFoldDB" id="A0A5A7N7E0"/>
<dbReference type="InterPro" id="IPR027470">
    <property type="entry name" value="Cation_efflux_CTD"/>
</dbReference>
<dbReference type="PANTHER" id="PTHR43840:SF41">
    <property type="entry name" value="CATION-EFFLUX PUMP FIEF"/>
    <property type="match status" value="1"/>
</dbReference>
<comment type="subcellular location">
    <subcellularLocation>
        <location evidence="1">Membrane</location>
        <topology evidence="1">Multi-pass membrane protein</topology>
    </subcellularLocation>
</comment>
<feature type="domain" description="Cation efflux protein transmembrane" evidence="10">
    <location>
        <begin position="29"/>
        <end position="221"/>
    </location>
</feature>
<comment type="caution">
    <text evidence="12">The sequence shown here is derived from an EMBL/GenBank/DDBJ whole genome shotgun (WGS) entry which is preliminary data.</text>
</comment>
<dbReference type="EMBL" id="BKCN01000005">
    <property type="protein sequence ID" value="GER03674.1"/>
    <property type="molecule type" value="Genomic_DNA"/>
</dbReference>
<feature type="transmembrane region" description="Helical" evidence="9">
    <location>
        <begin position="25"/>
        <end position="47"/>
    </location>
</feature>
<evidence type="ECO:0000313" key="12">
    <source>
        <dbReference type="EMBL" id="GER03674.1"/>
    </source>
</evidence>
<keyword evidence="4" id="KW-1003">Cell membrane</keyword>
<dbReference type="GO" id="GO:0015086">
    <property type="term" value="F:cadmium ion transmembrane transporter activity"/>
    <property type="evidence" value="ECO:0007669"/>
    <property type="project" value="TreeGrafter"/>
</dbReference>
<dbReference type="SUPFAM" id="SSF160240">
    <property type="entry name" value="Cation efflux protein cytoplasmic domain-like"/>
    <property type="match status" value="1"/>
</dbReference>
<feature type="transmembrane region" description="Helical" evidence="9">
    <location>
        <begin position="126"/>
        <end position="148"/>
    </location>
</feature>
<comment type="similarity">
    <text evidence="2">Belongs to the cation diffusion facilitator (CDF) transporter (TC 2.A.4) family.</text>
</comment>
<proteinExistence type="inferred from homology"/>
<dbReference type="InterPro" id="IPR058533">
    <property type="entry name" value="Cation_efflux_TM"/>
</dbReference>
<evidence type="ECO:0000259" key="10">
    <source>
        <dbReference type="Pfam" id="PF01545"/>
    </source>
</evidence>
<evidence type="ECO:0000256" key="5">
    <source>
        <dbReference type="ARBA" id="ARBA00022692"/>
    </source>
</evidence>
<dbReference type="GO" id="GO:0006882">
    <property type="term" value="P:intracellular zinc ion homeostasis"/>
    <property type="evidence" value="ECO:0007669"/>
    <property type="project" value="TreeGrafter"/>
</dbReference>
<organism evidence="12 13">
    <name type="scientific">Iodidimonas nitroreducens</name>
    <dbReference type="NCBI Taxonomy" id="1236968"/>
    <lineage>
        <taxon>Bacteria</taxon>
        <taxon>Pseudomonadati</taxon>
        <taxon>Pseudomonadota</taxon>
        <taxon>Alphaproteobacteria</taxon>
        <taxon>Iodidimonadales</taxon>
        <taxon>Iodidimonadaceae</taxon>
        <taxon>Iodidimonas</taxon>
    </lineage>
</organism>
<dbReference type="InterPro" id="IPR027469">
    <property type="entry name" value="Cation_efflux_TMD_sf"/>
</dbReference>
<dbReference type="NCBIfam" id="TIGR01297">
    <property type="entry name" value="CDF"/>
    <property type="match status" value="1"/>
</dbReference>
<dbReference type="GO" id="GO:0015093">
    <property type="term" value="F:ferrous iron transmembrane transporter activity"/>
    <property type="evidence" value="ECO:0007669"/>
    <property type="project" value="TreeGrafter"/>
</dbReference>
<evidence type="ECO:0000256" key="2">
    <source>
        <dbReference type="ARBA" id="ARBA00008114"/>
    </source>
</evidence>
<evidence type="ECO:0000256" key="8">
    <source>
        <dbReference type="SAM" id="MobiDB-lite"/>
    </source>
</evidence>
<protein>
    <submittedName>
        <fullName evidence="12">Iron transporter</fullName>
    </submittedName>
</protein>
<dbReference type="Gene3D" id="1.20.1510.10">
    <property type="entry name" value="Cation efflux protein transmembrane domain"/>
    <property type="match status" value="1"/>
</dbReference>
<dbReference type="SUPFAM" id="SSF161111">
    <property type="entry name" value="Cation efflux protein transmembrane domain-like"/>
    <property type="match status" value="1"/>
</dbReference>
<dbReference type="PANTHER" id="PTHR43840">
    <property type="entry name" value="MITOCHONDRIAL METAL TRANSPORTER 1-RELATED"/>
    <property type="match status" value="1"/>
</dbReference>